<evidence type="ECO:0000313" key="2">
    <source>
        <dbReference type="Proteomes" id="UP000439903"/>
    </source>
</evidence>
<dbReference type="EMBL" id="WTPW01000185">
    <property type="protein sequence ID" value="KAF0538172.1"/>
    <property type="molecule type" value="Genomic_DNA"/>
</dbReference>
<reference evidence="1 2" key="1">
    <citation type="journal article" date="2019" name="Environ. Microbiol.">
        <title>At the nexus of three kingdoms: the genome of the mycorrhizal fungus Gigaspora margarita provides insights into plant, endobacterial and fungal interactions.</title>
        <authorList>
            <person name="Venice F."/>
            <person name="Ghignone S."/>
            <person name="Salvioli di Fossalunga A."/>
            <person name="Amselem J."/>
            <person name="Novero M."/>
            <person name="Xianan X."/>
            <person name="Sedzielewska Toro K."/>
            <person name="Morin E."/>
            <person name="Lipzen A."/>
            <person name="Grigoriev I.V."/>
            <person name="Henrissat B."/>
            <person name="Martin F.M."/>
            <person name="Bonfante P."/>
        </authorList>
    </citation>
    <scope>NUCLEOTIDE SEQUENCE [LARGE SCALE GENOMIC DNA]</scope>
    <source>
        <strain evidence="1 2">BEG34</strain>
    </source>
</reference>
<name>A0A8H4ER50_GIGMA</name>
<proteinExistence type="predicted"/>
<dbReference type="Proteomes" id="UP000439903">
    <property type="component" value="Unassembled WGS sequence"/>
</dbReference>
<evidence type="ECO:0000313" key="1">
    <source>
        <dbReference type="EMBL" id="KAF0538172.1"/>
    </source>
</evidence>
<gene>
    <name evidence="1" type="ORF">F8M41_008124</name>
</gene>
<comment type="caution">
    <text evidence="1">The sequence shown here is derived from an EMBL/GenBank/DDBJ whole genome shotgun (WGS) entry which is preliminary data.</text>
</comment>
<organism evidence="1 2">
    <name type="scientific">Gigaspora margarita</name>
    <dbReference type="NCBI Taxonomy" id="4874"/>
    <lineage>
        <taxon>Eukaryota</taxon>
        <taxon>Fungi</taxon>
        <taxon>Fungi incertae sedis</taxon>
        <taxon>Mucoromycota</taxon>
        <taxon>Glomeromycotina</taxon>
        <taxon>Glomeromycetes</taxon>
        <taxon>Diversisporales</taxon>
        <taxon>Gigasporaceae</taxon>
        <taxon>Gigaspora</taxon>
    </lineage>
</organism>
<keyword evidence="2" id="KW-1185">Reference proteome</keyword>
<accession>A0A8H4ER50</accession>
<dbReference type="OrthoDB" id="109543at2759"/>
<dbReference type="AlphaFoldDB" id="A0A8H4ER50"/>
<sequence>MVVLTQEAVTSHLLRLKRDIIELRNDPLKGIDVIIHDDITSICLILTPLQGPFFVFFSDQWVEQVGGHLYNIITDENFKLRAQQIIQKCSCSNCGYNKPTCANSIKVVLTDNEINNQDIYSNHVSSLSSLANIHLSDITVNELTDDAWLHIIEFLTDQDLFLLSEAYPRINTLICHYNILLCRQLVCYYLRKTFSEAVLGIGVRVSSGKRLAYIEPNDYHSKYRLDTTFELSNTSLRLLLFQVSFLKIMQGIEEDMKRRCGYPSDEMSNSLLLLIKQIYNVKTWDVFFKILDFSLPDKIGSK</sequence>
<protein>
    <submittedName>
        <fullName evidence="1">Ubiquitin-conjugating enzyme family protein</fullName>
    </submittedName>
</protein>